<protein>
    <recommendedName>
        <fullName evidence="3">2-polyprenyl-6-methoxyphenol hydroxylase-like oxidoreductase</fullName>
    </recommendedName>
</protein>
<gene>
    <name evidence="1" type="ORF">MKK62_24495</name>
</gene>
<accession>A0ABY3VJ70</accession>
<evidence type="ECO:0000313" key="1">
    <source>
        <dbReference type="EMBL" id="UMB69459.1"/>
    </source>
</evidence>
<dbReference type="EMBL" id="CP092488">
    <property type="protein sequence ID" value="UMB69459.1"/>
    <property type="molecule type" value="Genomic_DNA"/>
</dbReference>
<dbReference type="InterPro" id="IPR036188">
    <property type="entry name" value="FAD/NAD-bd_sf"/>
</dbReference>
<sequence>MVITGPTIENSTGAGVLAYENGTVCLTLMGIAGYQPPAHFPDMLALADVLLPTTTVAALRTGEPLGEVAAAHYPTSVWRRYDKVKRFPMGLIVIGDAVCSFNPVYGQGMTSAALQAKVLRDCLADCHTDDPGERYFRGAAMKLGPIWRANRVIDFAIRPVDGWRAVPQRLLNSCLEQVVIAAAGDTALTEAFLRTQAMTDSSLRLLRPSMLMRVIRSSRRGMCFSYVKPLPVGKAEFGVAGRCGGGRRRRGRGGV</sequence>
<proteinExistence type="predicted"/>
<dbReference type="SUPFAM" id="SSF51905">
    <property type="entry name" value="FAD/NAD(P)-binding domain"/>
    <property type="match status" value="1"/>
</dbReference>
<reference evidence="1" key="1">
    <citation type="submission" date="2022-08" db="EMBL/GenBank/DDBJ databases">
        <title>Whole genome sequencing of non-tuberculosis mycobacteria type-strains.</title>
        <authorList>
            <person name="Igarashi Y."/>
            <person name="Osugi A."/>
            <person name="Mitarai S."/>
        </authorList>
    </citation>
    <scope>NUCLEOTIDE SEQUENCE</scope>
    <source>
        <strain evidence="1">DSM 45127</strain>
    </source>
</reference>
<keyword evidence="2" id="KW-1185">Reference proteome</keyword>
<name>A0ABY3VJ70_9MYCO</name>
<dbReference type="Gene3D" id="3.50.50.60">
    <property type="entry name" value="FAD/NAD(P)-binding domain"/>
    <property type="match status" value="1"/>
</dbReference>
<evidence type="ECO:0008006" key="3">
    <source>
        <dbReference type="Google" id="ProtNLM"/>
    </source>
</evidence>
<dbReference type="RefSeq" id="WP_240261192.1">
    <property type="nucleotide sequence ID" value="NZ_CP092488.2"/>
</dbReference>
<dbReference type="Proteomes" id="UP001055336">
    <property type="component" value="Chromosome"/>
</dbReference>
<organism evidence="1 2">
    <name type="scientific">Mycobacterium paraterrae</name>
    <dbReference type="NCBI Taxonomy" id="577492"/>
    <lineage>
        <taxon>Bacteria</taxon>
        <taxon>Bacillati</taxon>
        <taxon>Actinomycetota</taxon>
        <taxon>Actinomycetes</taxon>
        <taxon>Mycobacteriales</taxon>
        <taxon>Mycobacteriaceae</taxon>
        <taxon>Mycobacterium</taxon>
    </lineage>
</organism>
<evidence type="ECO:0000313" key="2">
    <source>
        <dbReference type="Proteomes" id="UP001055336"/>
    </source>
</evidence>